<proteinExistence type="inferred from homology"/>
<dbReference type="InterPro" id="IPR003838">
    <property type="entry name" value="ABC3_permease_C"/>
</dbReference>
<name>A0A399RSF2_9BACT</name>
<comment type="caution">
    <text evidence="10">The sequence shown here is derived from an EMBL/GenBank/DDBJ whole genome shotgun (WGS) entry which is preliminary data.</text>
</comment>
<dbReference type="RefSeq" id="WP_119433448.1">
    <property type="nucleotide sequence ID" value="NZ_QWGE01000006.1"/>
</dbReference>
<keyword evidence="11" id="KW-1185">Reference proteome</keyword>
<dbReference type="Pfam" id="PF02687">
    <property type="entry name" value="FtsX"/>
    <property type="match status" value="1"/>
</dbReference>
<organism evidence="10 11">
    <name type="scientific">Pontibacter oryzae</name>
    <dbReference type="NCBI Taxonomy" id="2304593"/>
    <lineage>
        <taxon>Bacteria</taxon>
        <taxon>Pseudomonadati</taxon>
        <taxon>Bacteroidota</taxon>
        <taxon>Cytophagia</taxon>
        <taxon>Cytophagales</taxon>
        <taxon>Hymenobacteraceae</taxon>
        <taxon>Pontibacter</taxon>
    </lineage>
</organism>
<comment type="subcellular location">
    <subcellularLocation>
        <location evidence="1">Cell membrane</location>
        <topology evidence="1">Multi-pass membrane protein</topology>
    </subcellularLocation>
</comment>
<feature type="transmembrane region" description="Helical" evidence="7">
    <location>
        <begin position="21"/>
        <end position="42"/>
    </location>
</feature>
<keyword evidence="6 7" id="KW-0472">Membrane</keyword>
<protein>
    <submittedName>
        <fullName evidence="10">ABC transporter permease</fullName>
    </submittedName>
</protein>
<dbReference type="Pfam" id="PF12704">
    <property type="entry name" value="MacB_PCD"/>
    <property type="match status" value="1"/>
</dbReference>
<accession>A0A399RSF2</accession>
<evidence type="ECO:0000256" key="6">
    <source>
        <dbReference type="ARBA" id="ARBA00023136"/>
    </source>
</evidence>
<dbReference type="InterPro" id="IPR051447">
    <property type="entry name" value="Lipoprotein-release_system"/>
</dbReference>
<gene>
    <name evidence="10" type="ORF">D1627_16865</name>
</gene>
<evidence type="ECO:0000256" key="3">
    <source>
        <dbReference type="ARBA" id="ARBA00022475"/>
    </source>
</evidence>
<dbReference type="InterPro" id="IPR025857">
    <property type="entry name" value="MacB_PCD"/>
</dbReference>
<dbReference type="OrthoDB" id="9770036at2"/>
<dbReference type="PANTHER" id="PTHR30489:SF0">
    <property type="entry name" value="LIPOPROTEIN-RELEASING SYSTEM TRANSMEMBRANE PROTEIN LOLE"/>
    <property type="match status" value="1"/>
</dbReference>
<dbReference type="AlphaFoldDB" id="A0A399RSF2"/>
<keyword evidence="5 7" id="KW-1133">Transmembrane helix</keyword>
<dbReference type="EMBL" id="QWGE01000006">
    <property type="protein sequence ID" value="RIJ34038.1"/>
    <property type="molecule type" value="Genomic_DNA"/>
</dbReference>
<feature type="domain" description="ABC3 transporter permease C-terminal" evidence="8">
    <location>
        <begin position="289"/>
        <end position="412"/>
    </location>
</feature>
<evidence type="ECO:0000256" key="5">
    <source>
        <dbReference type="ARBA" id="ARBA00022989"/>
    </source>
</evidence>
<dbReference type="PANTHER" id="PTHR30489">
    <property type="entry name" value="LIPOPROTEIN-RELEASING SYSTEM TRANSMEMBRANE PROTEIN LOLE"/>
    <property type="match status" value="1"/>
</dbReference>
<evidence type="ECO:0000259" key="8">
    <source>
        <dbReference type="Pfam" id="PF02687"/>
    </source>
</evidence>
<feature type="transmembrane region" description="Helical" evidence="7">
    <location>
        <begin position="382"/>
        <end position="402"/>
    </location>
</feature>
<comment type="similarity">
    <text evidence="2">Belongs to the ABC-4 integral membrane protein family. LolC/E subfamily.</text>
</comment>
<evidence type="ECO:0000256" key="4">
    <source>
        <dbReference type="ARBA" id="ARBA00022692"/>
    </source>
</evidence>
<evidence type="ECO:0000259" key="9">
    <source>
        <dbReference type="Pfam" id="PF12704"/>
    </source>
</evidence>
<evidence type="ECO:0000256" key="2">
    <source>
        <dbReference type="ARBA" id="ARBA00005236"/>
    </source>
</evidence>
<keyword evidence="4 7" id="KW-0812">Transmembrane</keyword>
<evidence type="ECO:0000313" key="11">
    <source>
        <dbReference type="Proteomes" id="UP000266005"/>
    </source>
</evidence>
<evidence type="ECO:0000256" key="1">
    <source>
        <dbReference type="ARBA" id="ARBA00004651"/>
    </source>
</evidence>
<feature type="domain" description="MacB-like periplasmic core" evidence="9">
    <location>
        <begin position="21"/>
        <end position="260"/>
    </location>
</feature>
<feature type="transmembrane region" description="Helical" evidence="7">
    <location>
        <begin position="285"/>
        <end position="305"/>
    </location>
</feature>
<dbReference type="GO" id="GO:0098797">
    <property type="term" value="C:plasma membrane protein complex"/>
    <property type="evidence" value="ECO:0007669"/>
    <property type="project" value="TreeGrafter"/>
</dbReference>
<evidence type="ECO:0000256" key="7">
    <source>
        <dbReference type="SAM" id="Phobius"/>
    </source>
</evidence>
<sequence length="418" mass="45764">MALGLAANIAKTHLLAKIRQTVIASLGVTFGIAMFIVMISFMTGVNKFLEDTMLTATPHIRIYNDIETNRRSILDEVKSGEGRMNVVYHQKPKDEKLNLKNGLRIAERVRREPAVLGVSPQLTSQVFYNYGPSELTGILTGVNILDEDALYDIKTKLKSGSLEALLSSSDGVLMGKGLAEKLNVTIGNRVSVTTPKGHTILVKVVGTYQVGIGEIDNVRSYANLSTVQKVLQEDPRYITDLHIKLTDLEQARPLAKRLQNTYGYKAEDWETANASILVSFTIRNVMTSVVVTTLLIVAGFGIYNIMSMTIYDKMKDIAILKATGFDGHDIVQMFLLQAIVIGAIGGTAGLLIGYALSYLLSITPFETGDFLAIDTFPVNFNPWFYVSGIVFGILTTVLAGYFPAKRASKVDPVSILRG</sequence>
<evidence type="ECO:0000313" key="10">
    <source>
        <dbReference type="EMBL" id="RIJ34038.1"/>
    </source>
</evidence>
<dbReference type="Proteomes" id="UP000266005">
    <property type="component" value="Unassembled WGS sequence"/>
</dbReference>
<feature type="transmembrane region" description="Helical" evidence="7">
    <location>
        <begin position="334"/>
        <end position="362"/>
    </location>
</feature>
<dbReference type="GO" id="GO:0044874">
    <property type="term" value="P:lipoprotein localization to outer membrane"/>
    <property type="evidence" value="ECO:0007669"/>
    <property type="project" value="TreeGrafter"/>
</dbReference>
<reference evidence="11" key="1">
    <citation type="submission" date="2018-08" db="EMBL/GenBank/DDBJ databases">
        <title>Mucilaginibacter sp. MYSH2.</title>
        <authorList>
            <person name="Seo T."/>
        </authorList>
    </citation>
    <scope>NUCLEOTIDE SEQUENCE [LARGE SCALE GENOMIC DNA]</scope>
    <source>
        <strain evidence="11">KIRAN</strain>
    </source>
</reference>
<keyword evidence="3" id="KW-1003">Cell membrane</keyword>